<reference evidence="5 6" key="1">
    <citation type="journal article" date="2024" name="Nat. Commun.">
        <title>Phylogenomics reveals the evolutionary origins of lichenization in chlorophyte algae.</title>
        <authorList>
            <person name="Puginier C."/>
            <person name="Libourel C."/>
            <person name="Otte J."/>
            <person name="Skaloud P."/>
            <person name="Haon M."/>
            <person name="Grisel S."/>
            <person name="Petersen M."/>
            <person name="Berrin J.G."/>
            <person name="Delaux P.M."/>
            <person name="Dal Grande F."/>
            <person name="Keller J."/>
        </authorList>
    </citation>
    <scope>NUCLEOTIDE SEQUENCE [LARGE SCALE GENOMIC DNA]</scope>
    <source>
        <strain evidence="5 6">SAG 245.80</strain>
    </source>
</reference>
<dbReference type="GO" id="GO:0016757">
    <property type="term" value="F:glycosyltransferase activity"/>
    <property type="evidence" value="ECO:0007669"/>
    <property type="project" value="InterPro"/>
</dbReference>
<dbReference type="GO" id="GO:0000139">
    <property type="term" value="C:Golgi membrane"/>
    <property type="evidence" value="ECO:0007669"/>
    <property type="project" value="UniProtKB-SubCell"/>
</dbReference>
<evidence type="ECO:0000256" key="1">
    <source>
        <dbReference type="ARBA" id="ARBA00004323"/>
    </source>
</evidence>
<dbReference type="EMBL" id="JALJOU010000129">
    <property type="protein sequence ID" value="KAK9819148.1"/>
    <property type="molecule type" value="Genomic_DNA"/>
</dbReference>
<comment type="caution">
    <text evidence="5">The sequence shown here is derived from an EMBL/GenBank/DDBJ whole genome shotgun (WGS) entry which is preliminary data.</text>
</comment>
<dbReference type="Proteomes" id="UP001445335">
    <property type="component" value="Unassembled WGS sequence"/>
</dbReference>
<evidence type="ECO:0000313" key="5">
    <source>
        <dbReference type="EMBL" id="KAK9819148.1"/>
    </source>
</evidence>
<name>A0AAW1QC51_9CHLO</name>
<accession>A0AAW1QC51</accession>
<evidence type="ECO:0000259" key="4">
    <source>
        <dbReference type="Pfam" id="PF03016"/>
    </source>
</evidence>
<feature type="domain" description="Exostosin GT47" evidence="4">
    <location>
        <begin position="12"/>
        <end position="332"/>
    </location>
</feature>
<evidence type="ECO:0000256" key="2">
    <source>
        <dbReference type="ARBA" id="ARBA00010271"/>
    </source>
</evidence>
<dbReference type="PANTHER" id="PTHR11062:SF268">
    <property type="entry name" value="FAMILY PROTEIN, PUTATIVE, EXPRESSED-RELATED"/>
    <property type="match status" value="1"/>
</dbReference>
<proteinExistence type="inferred from homology"/>
<comment type="similarity">
    <text evidence="2">Belongs to the glycosyltransferase 47 family.</text>
</comment>
<dbReference type="PANTHER" id="PTHR11062">
    <property type="entry name" value="EXOSTOSIN HEPARAN SULFATE GLYCOSYLTRANSFERASE -RELATED"/>
    <property type="match status" value="1"/>
</dbReference>
<sequence length="390" mass="43977">MGQALPTYWHDQQYDYDVKLHEHFLRSRLRTRDPAAATLFFVPVYLGRLFNWYWQRPQCDEEDAPRPPMCREEQVTDFWGQLWLGAGNATADAVRAAMAHVRRLPHWNRTNGADHFTVFSYDRGRCEMAASLTAEELGDSFAIQSYGDLAARSVPSTPTWVREESFNGSGYNWGGPNGWHCVRPDADIIVPMYAPYTRADLVSPFAAPRNISALLRFEVVPGDGKYLIANHGHRLRHELLKSWAAAPLPGSEVGMQDLARTEVDMRSAIFCVCPPGSTQDSTRVWRALTLGCIPVTFFRATELPFARRLGLDYSQFVVNVQPDDYRGLQARLAALLGKPEQVRALQEGVRRHQVRFLWDPALPSGVYANIEAELAMRARALTKGTLLTAV</sequence>
<keyword evidence="6" id="KW-1185">Reference proteome</keyword>
<comment type="subcellular location">
    <subcellularLocation>
        <location evidence="1">Golgi apparatus membrane</location>
        <topology evidence="1">Single-pass type II membrane protein</topology>
    </subcellularLocation>
</comment>
<protein>
    <recommendedName>
        <fullName evidence="4">Exostosin GT47 domain-containing protein</fullName>
    </recommendedName>
</protein>
<dbReference type="InterPro" id="IPR040911">
    <property type="entry name" value="Exostosin_GT47"/>
</dbReference>
<organism evidence="5 6">
    <name type="scientific">Elliptochloris bilobata</name>
    <dbReference type="NCBI Taxonomy" id="381761"/>
    <lineage>
        <taxon>Eukaryota</taxon>
        <taxon>Viridiplantae</taxon>
        <taxon>Chlorophyta</taxon>
        <taxon>core chlorophytes</taxon>
        <taxon>Trebouxiophyceae</taxon>
        <taxon>Trebouxiophyceae incertae sedis</taxon>
        <taxon>Elliptochloris clade</taxon>
        <taxon>Elliptochloris</taxon>
    </lineage>
</organism>
<dbReference type="InterPro" id="IPR004263">
    <property type="entry name" value="Exostosin"/>
</dbReference>
<evidence type="ECO:0000256" key="3">
    <source>
        <dbReference type="ARBA" id="ARBA00023034"/>
    </source>
</evidence>
<dbReference type="Pfam" id="PF03016">
    <property type="entry name" value="Exostosin_GT47"/>
    <property type="match status" value="1"/>
</dbReference>
<gene>
    <name evidence="5" type="ORF">WJX81_000453</name>
</gene>
<dbReference type="AlphaFoldDB" id="A0AAW1QC51"/>
<keyword evidence="3" id="KW-0333">Golgi apparatus</keyword>
<evidence type="ECO:0000313" key="6">
    <source>
        <dbReference type="Proteomes" id="UP001445335"/>
    </source>
</evidence>